<evidence type="ECO:0008006" key="3">
    <source>
        <dbReference type="Google" id="ProtNLM"/>
    </source>
</evidence>
<dbReference type="PANTHER" id="PTHR18841">
    <property type="entry name" value="VITELLINE MEMBRANE OUTER LAYER PROTEIN I-RELATED"/>
    <property type="match status" value="1"/>
</dbReference>
<dbReference type="AlphaFoldDB" id="A0AAV2SP42"/>
<accession>A0AAV2SP42</accession>
<dbReference type="InterPro" id="IPR036706">
    <property type="entry name" value="VOMI_sf"/>
</dbReference>
<gene>
    <name evidence="1" type="ORF">MNOR_LOCUS38850</name>
</gene>
<dbReference type="EMBL" id="CAXKWB010093184">
    <property type="protein sequence ID" value="CAL4217921.1"/>
    <property type="molecule type" value="Genomic_DNA"/>
</dbReference>
<evidence type="ECO:0000313" key="1">
    <source>
        <dbReference type="EMBL" id="CAL4217921.1"/>
    </source>
</evidence>
<dbReference type="SUPFAM" id="SSF51092">
    <property type="entry name" value="Vitelline membrane outer protein-I (VMO-I)"/>
    <property type="match status" value="1"/>
</dbReference>
<proteinExistence type="predicted"/>
<keyword evidence="2" id="KW-1185">Reference proteome</keyword>
<dbReference type="Proteomes" id="UP001497623">
    <property type="component" value="Unassembled WGS sequence"/>
</dbReference>
<feature type="non-terminal residue" evidence="1">
    <location>
        <position position="220"/>
    </location>
</feature>
<dbReference type="InterPro" id="IPR005515">
    <property type="entry name" value="VOMI"/>
</dbReference>
<dbReference type="PANTHER" id="PTHR18841:SF0">
    <property type="entry name" value="VITELLINE MEMBRANE OUTER LAYER 1 HOMOLOG A-RELATED"/>
    <property type="match status" value="1"/>
</dbReference>
<protein>
    <recommendedName>
        <fullName evidence="3">Vitelline coat lysin M7</fullName>
    </recommendedName>
</protein>
<comment type="caution">
    <text evidence="1">The sequence shown here is derived from an EMBL/GenBank/DDBJ whole genome shotgun (WGS) entry which is preliminary data.</text>
</comment>
<sequence length="220" mass="24521">MVAVKSLVKVIFYKMTTLTMDDVPITCNRNDNIGHEELRYINLKRSCVPGTGGSHSFCVGQYFGVMLHITYQVESEEAGDDTALNAIELECIQPTTNIPLGTEDIQERDFAISSLKGEWGDWRDLRTCSSGFLTGLRLKSEPDQGMFSDDTAANDLEMQCNWSSEIHNGGGDHWGDWSSWAYCPQGWAICGLETRVEDSTGHTDDTALNDVKMFCCELPQ</sequence>
<evidence type="ECO:0000313" key="2">
    <source>
        <dbReference type="Proteomes" id="UP001497623"/>
    </source>
</evidence>
<dbReference type="GO" id="GO:0005615">
    <property type="term" value="C:extracellular space"/>
    <property type="evidence" value="ECO:0007669"/>
    <property type="project" value="TreeGrafter"/>
</dbReference>
<dbReference type="Gene3D" id="2.100.10.20">
    <property type="entry name" value="Vitelline membrane outer layer protein I (VOMI)"/>
    <property type="match status" value="1"/>
</dbReference>
<name>A0AAV2SP42_MEGNR</name>
<reference evidence="1 2" key="1">
    <citation type="submission" date="2024-05" db="EMBL/GenBank/DDBJ databases">
        <authorList>
            <person name="Wallberg A."/>
        </authorList>
    </citation>
    <scope>NUCLEOTIDE SEQUENCE [LARGE SCALE GENOMIC DNA]</scope>
</reference>
<dbReference type="Pfam" id="PF03762">
    <property type="entry name" value="VOMI"/>
    <property type="match status" value="1"/>
</dbReference>
<organism evidence="1 2">
    <name type="scientific">Meganyctiphanes norvegica</name>
    <name type="common">Northern krill</name>
    <name type="synonym">Thysanopoda norvegica</name>
    <dbReference type="NCBI Taxonomy" id="48144"/>
    <lineage>
        <taxon>Eukaryota</taxon>
        <taxon>Metazoa</taxon>
        <taxon>Ecdysozoa</taxon>
        <taxon>Arthropoda</taxon>
        <taxon>Crustacea</taxon>
        <taxon>Multicrustacea</taxon>
        <taxon>Malacostraca</taxon>
        <taxon>Eumalacostraca</taxon>
        <taxon>Eucarida</taxon>
        <taxon>Euphausiacea</taxon>
        <taxon>Euphausiidae</taxon>
        <taxon>Meganyctiphanes</taxon>
    </lineage>
</organism>